<evidence type="ECO:0000256" key="8">
    <source>
        <dbReference type="PROSITE-ProRule" id="PRU00782"/>
    </source>
</evidence>
<name>R4XEU3_TAPDE</name>
<dbReference type="GO" id="GO:0016459">
    <property type="term" value="C:myosin complex"/>
    <property type="evidence" value="ECO:0007669"/>
    <property type="project" value="UniProtKB-KW"/>
</dbReference>
<proteinExistence type="inferred from homology"/>
<keyword evidence="3 8" id="KW-0067">ATP-binding</keyword>
<dbReference type="Gene3D" id="1.20.58.530">
    <property type="match status" value="1"/>
</dbReference>
<evidence type="ECO:0000313" key="12">
    <source>
        <dbReference type="EMBL" id="CCG84382.1"/>
    </source>
</evidence>
<keyword evidence="4 9" id="KW-0175">Coiled coil</keyword>
<evidence type="ECO:0000256" key="6">
    <source>
        <dbReference type="ARBA" id="ARBA00023175"/>
    </source>
</evidence>
<feature type="domain" description="Dilute" evidence="10">
    <location>
        <begin position="1198"/>
        <end position="1472"/>
    </location>
</feature>
<dbReference type="Pfam" id="PF01843">
    <property type="entry name" value="DIL"/>
    <property type="match status" value="1"/>
</dbReference>
<dbReference type="STRING" id="1097556.R4XEU3"/>
<organism evidence="12 13">
    <name type="scientific">Taphrina deformans (strain PYCC 5710 / ATCC 11124 / CBS 356.35 / IMI 108563 / JCM 9778 / NBRC 8474)</name>
    <name type="common">Peach leaf curl fungus</name>
    <name type="synonym">Lalaria deformans</name>
    <dbReference type="NCBI Taxonomy" id="1097556"/>
    <lineage>
        <taxon>Eukaryota</taxon>
        <taxon>Fungi</taxon>
        <taxon>Dikarya</taxon>
        <taxon>Ascomycota</taxon>
        <taxon>Taphrinomycotina</taxon>
        <taxon>Taphrinomycetes</taxon>
        <taxon>Taphrinales</taxon>
        <taxon>Taphrinaceae</taxon>
        <taxon>Taphrina</taxon>
    </lineage>
</organism>
<keyword evidence="5 8" id="KW-0518">Myosin</keyword>
<dbReference type="FunFam" id="1.10.10.820:FF:000001">
    <property type="entry name" value="Myosin heavy chain"/>
    <property type="match status" value="1"/>
</dbReference>
<dbReference type="PRINTS" id="PR00193">
    <property type="entry name" value="MYOSINHEAVY"/>
</dbReference>
<keyword evidence="7 8" id="KW-0009">Actin-binding</keyword>
<dbReference type="PROSITE" id="PS50096">
    <property type="entry name" value="IQ"/>
    <property type="match status" value="3"/>
</dbReference>
<dbReference type="OrthoDB" id="6108017at2759"/>
<evidence type="ECO:0000256" key="5">
    <source>
        <dbReference type="ARBA" id="ARBA00023123"/>
    </source>
</evidence>
<dbReference type="SUPFAM" id="SSF52540">
    <property type="entry name" value="P-loop containing nucleoside triphosphate hydrolases"/>
    <property type="match status" value="2"/>
</dbReference>
<evidence type="ECO:0000313" key="13">
    <source>
        <dbReference type="Proteomes" id="UP000013776"/>
    </source>
</evidence>
<evidence type="ECO:0000259" key="11">
    <source>
        <dbReference type="PROSITE" id="PS51456"/>
    </source>
</evidence>
<comment type="caution">
    <text evidence="12">The sequence shown here is derived from an EMBL/GenBank/DDBJ whole genome shotgun (WGS) entry which is preliminary data.</text>
</comment>
<dbReference type="InterPro" id="IPR036103">
    <property type="entry name" value="MYSc_Myo5"/>
</dbReference>
<keyword evidence="2 8" id="KW-0547">Nucleotide-binding</keyword>
<dbReference type="CDD" id="cd15480">
    <property type="entry name" value="fMyo2p_CBD"/>
    <property type="match status" value="1"/>
</dbReference>
<dbReference type="PROSITE" id="PS51456">
    <property type="entry name" value="MYOSIN_MOTOR"/>
    <property type="match status" value="1"/>
</dbReference>
<sequence length="1548" mass="176383">MSSNEAYPIGQRCWFPHDVEGFVSGDLVARDIGEDGHVKLVFRDETGLEHVIDTTLKALSDPNNEELPALRNPATIETPTIQDLTELSNLNTPSVLHSIRSRYERQEIYTYSGIVLIAVNPFIKVPLYTDAFIQQYSGRPKIDVAPHLFGIAEDAYRCMLREKKNQTIIVSGESGAGKTVSAKYIMRYFATVEDPEKPRARKTIQGTRSGGMSRTEEQIIATNPIMEAFGNAKTTRNDNSSRFGKYIEIMFDDRADIIGAKIRTYLLERSRLNFQAPTERNYHVFYQLCEGLPEGRKAELGLTKSMDFRYLNQGGDPKIQNVDDAADFRDLCLSLDTIGVSSETQQQIWQILAAILHLGNVEILPASASRADAVIAPSDKHLTKACELLGVDATLFGKWISKQSRKVMKENLESPRTAKDAIVVRDSISKFLYNSLFEWLVQSVNATLATPEVLARVQNFIGVLDIYGFEHFKTNSFEQFCINYANEKLQQQFTSHVFKLEQEEYVRESIPWEMIDFADNQSCIDMIEDRSTGVLSLLDEQSKLGTGSDEVFRQTLVDKLKGNSNFEAPKLKKSSFTVKHYALPVTYESEGFLEKNRDTVSEQHLEALIASDNSFVREVLTIALGPDYSAPDAGTRKPGKASRKPTLGAIFKNSLIQLMETIGSTNAHYIRCIKPNEAKSAWVFEPRMVMSQLTACGVLETIRISCAGFPSRWSFLELGERYYSLIPSTHWEQLEDHKSLSELILQKCVPDSSRYQIGLTKIFFKPGVLADLEKLRSDRLDKCATLLQTHVRAWLVYIKYRRLKAVVIALQTQSRLVLAKRAIQTLRERTQHAIEVQCACRLYLAKNAYRSSLREQACIRIQSLMRGHLERKSFFQMRKAVIICQKHIRGNKGRKRARQVKKDRGTVEAFKQKNSGLEQKIMSQAQDIQKHRAEALALLAQVSALQAIIEAGQNSERQYESSMMKLEGDLTEAHSLLRKNEEIMHKMHAAEEKWIEVEKERDSLQVRTRELQAMLEQKSERMISIQAEAEDQRRDKLSLQQEINSMKDEIRRLAGSGQTDRIIMSSNGHQAIARGRTGSRVEANSLSGHDESSIVPSQNLRNLSITGLKQINQRSFSGPDSHQFTESITEQIMSILEDDDLMNNEIMYGMIQSLKIPQPSLQTPPSEADVLFPAQLINLIVSEMWKFGFIKESERFLANVMQSIQQQVMTYEGEEAINPGAFWLSNVHEMLSFVWLAETDILNTENTDMDDLEWQEYDRLISIVKHDLESLEFNIYHTWMKELKKRLHKMIIPATIESQSLPGFITSESSRFFNKLLQGSQPTITMDDLLNHFNKVFKAMKSFYLESSMILQTMTELLKLVGVTAFNDLLMRRNFLSWKRGLQINYNITRVEEWCKSHDLPDGTLQLEHLMQATKLLQLKKATLADIEILYDICWCLSHRQINKLINQYYPADYENPISPEILKAVSSRVTTEETTEILLDAVALDDSGSFEIADAREIKLSTPYVPSYLSLIRIKMLLKLIQEGQAAQEGDTNYTAAEDYEIQDTDL</sequence>
<dbReference type="GO" id="GO:0030864">
    <property type="term" value="C:cortical actin cytoskeleton"/>
    <property type="evidence" value="ECO:0007669"/>
    <property type="project" value="UniProtKB-ARBA"/>
</dbReference>
<dbReference type="PANTHER" id="PTHR13140:SF706">
    <property type="entry name" value="DILUTE CLASS UNCONVENTIONAL MYOSIN, ISOFORM C"/>
    <property type="match status" value="1"/>
</dbReference>
<dbReference type="InterPro" id="IPR036961">
    <property type="entry name" value="Kinesin_motor_dom_sf"/>
</dbReference>
<dbReference type="InterPro" id="IPR001609">
    <property type="entry name" value="Myosin_head_motor_dom-like"/>
</dbReference>
<evidence type="ECO:0000256" key="1">
    <source>
        <dbReference type="ARBA" id="ARBA00008314"/>
    </source>
</evidence>
<evidence type="ECO:0000259" key="10">
    <source>
        <dbReference type="PROSITE" id="PS51126"/>
    </source>
</evidence>
<dbReference type="GO" id="GO:0000146">
    <property type="term" value="F:microfilament motor activity"/>
    <property type="evidence" value="ECO:0007669"/>
    <property type="project" value="TreeGrafter"/>
</dbReference>
<evidence type="ECO:0000256" key="9">
    <source>
        <dbReference type="SAM" id="Coils"/>
    </source>
</evidence>
<feature type="coiled-coil region" evidence="9">
    <location>
        <begin position="973"/>
        <end position="1056"/>
    </location>
</feature>
<dbReference type="Gene3D" id="1.20.120.720">
    <property type="entry name" value="Myosin VI head, motor domain, U50 subdomain"/>
    <property type="match status" value="1"/>
</dbReference>
<dbReference type="Gene3D" id="1.20.5.4820">
    <property type="match status" value="1"/>
</dbReference>
<dbReference type="InterPro" id="IPR002710">
    <property type="entry name" value="Dilute_dom"/>
</dbReference>
<dbReference type="Pfam" id="PF00612">
    <property type="entry name" value="IQ"/>
    <property type="match status" value="2"/>
</dbReference>
<dbReference type="PANTHER" id="PTHR13140">
    <property type="entry name" value="MYOSIN"/>
    <property type="match status" value="1"/>
</dbReference>
<dbReference type="GO" id="GO:0016020">
    <property type="term" value="C:membrane"/>
    <property type="evidence" value="ECO:0007669"/>
    <property type="project" value="TreeGrafter"/>
</dbReference>
<gene>
    <name evidence="12" type="ORF">TAPDE_004834</name>
</gene>
<dbReference type="EMBL" id="CAHR02000230">
    <property type="protein sequence ID" value="CCG84382.1"/>
    <property type="molecule type" value="Genomic_DNA"/>
</dbReference>
<reference evidence="12 13" key="1">
    <citation type="journal article" date="2013" name="MBio">
        <title>Genome sequencing of the plant pathogen Taphrina deformans, the causal agent of peach leaf curl.</title>
        <authorList>
            <person name="Cisse O.H."/>
            <person name="Almeida J.M.G.C.F."/>
            <person name="Fonseca A."/>
            <person name="Kumar A.A."/>
            <person name="Salojaervi J."/>
            <person name="Overmyer K."/>
            <person name="Hauser P.M."/>
            <person name="Pagni M."/>
        </authorList>
    </citation>
    <scope>NUCLEOTIDE SEQUENCE [LARGE SCALE GENOMIC DNA]</scope>
    <source>
        <strain evidence="13">PYCC 5710 / ATCC 11124 / CBS 356.35 / IMI 108563 / JCM 9778 / NBRC 8474</strain>
    </source>
</reference>
<dbReference type="InterPro" id="IPR046943">
    <property type="entry name" value="Fungal_Myo2/2A_CBD"/>
</dbReference>
<evidence type="ECO:0000256" key="4">
    <source>
        <dbReference type="ARBA" id="ARBA00023054"/>
    </source>
</evidence>
<keyword evidence="13" id="KW-1185">Reference proteome</keyword>
<dbReference type="eggNOG" id="KOG0160">
    <property type="taxonomic scope" value="Eukaryota"/>
</dbReference>
<dbReference type="Proteomes" id="UP000013776">
    <property type="component" value="Unassembled WGS sequence"/>
</dbReference>
<protein>
    <recommendedName>
        <fullName evidence="14">Myosin-2</fullName>
    </recommendedName>
</protein>
<evidence type="ECO:0000256" key="3">
    <source>
        <dbReference type="ARBA" id="ARBA00022840"/>
    </source>
</evidence>
<dbReference type="InterPro" id="IPR000048">
    <property type="entry name" value="IQ_motif_EF-hand-BS"/>
</dbReference>
<dbReference type="GO" id="GO:0031097">
    <property type="term" value="C:medial cortex"/>
    <property type="evidence" value="ECO:0007669"/>
    <property type="project" value="UniProtKB-ARBA"/>
</dbReference>
<dbReference type="Gene3D" id="1.20.5.190">
    <property type="match status" value="1"/>
</dbReference>
<keyword evidence="6 8" id="KW-0505">Motor protein</keyword>
<dbReference type="Gene3D" id="1.10.10.820">
    <property type="match status" value="1"/>
</dbReference>
<dbReference type="InterPro" id="IPR027417">
    <property type="entry name" value="P-loop_NTPase"/>
</dbReference>
<evidence type="ECO:0008006" key="14">
    <source>
        <dbReference type="Google" id="ProtNLM"/>
    </source>
</evidence>
<dbReference type="Gene3D" id="3.40.850.10">
    <property type="entry name" value="Kinesin motor domain"/>
    <property type="match status" value="1"/>
</dbReference>
<evidence type="ECO:0000256" key="2">
    <source>
        <dbReference type="ARBA" id="ARBA00022741"/>
    </source>
</evidence>
<feature type="region of interest" description="Actin-binding" evidence="8">
    <location>
        <begin position="655"/>
        <end position="677"/>
    </location>
</feature>
<dbReference type="SMART" id="SM00015">
    <property type="entry name" value="IQ"/>
    <property type="match status" value="4"/>
</dbReference>
<dbReference type="PROSITE" id="PS51126">
    <property type="entry name" value="DILUTE"/>
    <property type="match status" value="1"/>
</dbReference>
<accession>R4XEU3</accession>
<feature type="domain" description="Myosin motor" evidence="11">
    <location>
        <begin position="79"/>
        <end position="777"/>
    </location>
</feature>
<dbReference type="Pfam" id="PF00063">
    <property type="entry name" value="Myosin_head"/>
    <property type="match status" value="1"/>
</dbReference>
<dbReference type="SMART" id="SM01132">
    <property type="entry name" value="DIL"/>
    <property type="match status" value="1"/>
</dbReference>
<dbReference type="GO" id="GO:0051015">
    <property type="term" value="F:actin filament binding"/>
    <property type="evidence" value="ECO:0007669"/>
    <property type="project" value="TreeGrafter"/>
</dbReference>
<dbReference type="GO" id="GO:0005524">
    <property type="term" value="F:ATP binding"/>
    <property type="evidence" value="ECO:0007669"/>
    <property type="project" value="UniProtKB-UniRule"/>
</dbReference>
<evidence type="ECO:0000256" key="7">
    <source>
        <dbReference type="ARBA" id="ARBA00023203"/>
    </source>
</evidence>
<dbReference type="CDD" id="cd01380">
    <property type="entry name" value="MYSc_Myo5"/>
    <property type="match status" value="1"/>
</dbReference>
<dbReference type="GO" id="GO:0016887">
    <property type="term" value="F:ATP hydrolysis activity"/>
    <property type="evidence" value="ECO:0007669"/>
    <property type="project" value="UniProtKB-ARBA"/>
</dbReference>
<dbReference type="GO" id="GO:0007015">
    <property type="term" value="P:actin filament organization"/>
    <property type="evidence" value="ECO:0007669"/>
    <property type="project" value="TreeGrafter"/>
</dbReference>
<comment type="similarity">
    <text evidence="1 8">Belongs to the TRAFAC class myosin-kinesin ATPase superfamily. Myosin family.</text>
</comment>
<dbReference type="SMART" id="SM00242">
    <property type="entry name" value="MYSc"/>
    <property type="match status" value="1"/>
</dbReference>
<feature type="binding site" evidence="8">
    <location>
        <begin position="172"/>
        <end position="179"/>
    </location>
    <ligand>
        <name>ATP</name>
        <dbReference type="ChEBI" id="CHEBI:30616"/>
    </ligand>
</feature>